<dbReference type="Gramene" id="mRNA:HanXRQr2_Chr02g0054711">
    <property type="protein sequence ID" value="mRNA:HanXRQr2_Chr02g0054711"/>
    <property type="gene ID" value="HanXRQr2_Chr02g0054711"/>
</dbReference>
<reference evidence="1" key="2">
    <citation type="submission" date="2020-06" db="EMBL/GenBank/DDBJ databases">
        <title>Helianthus annuus Genome sequencing and assembly Release 2.</title>
        <authorList>
            <person name="Gouzy J."/>
            <person name="Langlade N."/>
            <person name="Munos S."/>
        </authorList>
    </citation>
    <scope>NUCLEOTIDE SEQUENCE</scope>
    <source>
        <tissue evidence="1">Leaves</tissue>
    </source>
</reference>
<proteinExistence type="predicted"/>
<dbReference type="PANTHER" id="PTHR43977">
    <property type="entry name" value="STRUCTURAL MAINTENANCE OF CHROMOSOMES PROTEIN 3"/>
    <property type="match status" value="1"/>
</dbReference>
<dbReference type="AlphaFoldDB" id="A0A9K3NYU4"/>
<evidence type="ECO:0000313" key="1">
    <source>
        <dbReference type="EMBL" id="KAF5817581.1"/>
    </source>
</evidence>
<dbReference type="Proteomes" id="UP000215914">
    <property type="component" value="Unassembled WGS sequence"/>
</dbReference>
<comment type="caution">
    <text evidence="1">The sequence shown here is derived from an EMBL/GenBank/DDBJ whole genome shotgun (WGS) entry which is preliminary data.</text>
</comment>
<organism evidence="1 2">
    <name type="scientific">Helianthus annuus</name>
    <name type="common">Common sunflower</name>
    <dbReference type="NCBI Taxonomy" id="4232"/>
    <lineage>
        <taxon>Eukaryota</taxon>
        <taxon>Viridiplantae</taxon>
        <taxon>Streptophyta</taxon>
        <taxon>Embryophyta</taxon>
        <taxon>Tracheophyta</taxon>
        <taxon>Spermatophyta</taxon>
        <taxon>Magnoliopsida</taxon>
        <taxon>eudicotyledons</taxon>
        <taxon>Gunneridae</taxon>
        <taxon>Pentapetalae</taxon>
        <taxon>asterids</taxon>
        <taxon>campanulids</taxon>
        <taxon>Asterales</taxon>
        <taxon>Asteraceae</taxon>
        <taxon>Asteroideae</taxon>
        <taxon>Heliantheae alliance</taxon>
        <taxon>Heliantheae</taxon>
        <taxon>Helianthus</taxon>
    </lineage>
</organism>
<name>A0A9K3NYU4_HELAN</name>
<keyword evidence="2" id="KW-1185">Reference proteome</keyword>
<protein>
    <submittedName>
        <fullName evidence="1">Uncharacterized protein</fullName>
    </submittedName>
</protein>
<accession>A0A9K3NYU4</accession>
<dbReference type="EMBL" id="MNCJ02000317">
    <property type="protein sequence ID" value="KAF5817581.1"/>
    <property type="molecule type" value="Genomic_DNA"/>
</dbReference>
<gene>
    <name evidence="1" type="ORF">HanXRQr2_Chr02g0054711</name>
</gene>
<sequence>MLERFLGNDTIDAIQRCSQRNRSECSHNTVASATSANAAAMRNSTIFQGAESKNGHLKKLENAKERLHLSRHFCWTLKDFVSPLLVALEFFMLPPLVLIASLTLIKDSERLVLLKEIGGIRVHEERHRESLKIMQETEYKEITSF</sequence>
<reference evidence="1" key="1">
    <citation type="journal article" date="2017" name="Nature">
        <title>The sunflower genome provides insights into oil metabolism, flowering and Asterid evolution.</title>
        <authorList>
            <person name="Badouin H."/>
            <person name="Gouzy J."/>
            <person name="Grassa C.J."/>
            <person name="Murat F."/>
            <person name="Staton S.E."/>
            <person name="Cottret L."/>
            <person name="Lelandais-Briere C."/>
            <person name="Owens G.L."/>
            <person name="Carrere S."/>
            <person name="Mayjonade B."/>
            <person name="Legrand L."/>
            <person name="Gill N."/>
            <person name="Kane N.C."/>
            <person name="Bowers J.E."/>
            <person name="Hubner S."/>
            <person name="Bellec A."/>
            <person name="Berard A."/>
            <person name="Berges H."/>
            <person name="Blanchet N."/>
            <person name="Boniface M.C."/>
            <person name="Brunel D."/>
            <person name="Catrice O."/>
            <person name="Chaidir N."/>
            <person name="Claudel C."/>
            <person name="Donnadieu C."/>
            <person name="Faraut T."/>
            <person name="Fievet G."/>
            <person name="Helmstetter N."/>
            <person name="King M."/>
            <person name="Knapp S.J."/>
            <person name="Lai Z."/>
            <person name="Le Paslier M.C."/>
            <person name="Lippi Y."/>
            <person name="Lorenzon L."/>
            <person name="Mandel J.R."/>
            <person name="Marage G."/>
            <person name="Marchand G."/>
            <person name="Marquand E."/>
            <person name="Bret-Mestries E."/>
            <person name="Morien E."/>
            <person name="Nambeesan S."/>
            <person name="Nguyen T."/>
            <person name="Pegot-Espagnet P."/>
            <person name="Pouilly N."/>
            <person name="Raftis F."/>
            <person name="Sallet E."/>
            <person name="Schiex T."/>
            <person name="Thomas J."/>
            <person name="Vandecasteele C."/>
            <person name="Vares D."/>
            <person name="Vear F."/>
            <person name="Vautrin S."/>
            <person name="Crespi M."/>
            <person name="Mangin B."/>
            <person name="Burke J.M."/>
            <person name="Salse J."/>
            <person name="Munos S."/>
            <person name="Vincourt P."/>
            <person name="Rieseberg L.H."/>
            <person name="Langlade N.B."/>
        </authorList>
    </citation>
    <scope>NUCLEOTIDE SEQUENCE</scope>
    <source>
        <tissue evidence="1">Leaves</tissue>
    </source>
</reference>
<evidence type="ECO:0000313" key="2">
    <source>
        <dbReference type="Proteomes" id="UP000215914"/>
    </source>
</evidence>